<evidence type="ECO:0000313" key="2">
    <source>
        <dbReference type="EMBL" id="MEH2560143.1"/>
    </source>
</evidence>
<dbReference type="InterPro" id="IPR050471">
    <property type="entry name" value="AB_hydrolase"/>
</dbReference>
<feature type="domain" description="AB hydrolase-1" evidence="1">
    <location>
        <begin position="21"/>
        <end position="249"/>
    </location>
</feature>
<dbReference type="InterPro" id="IPR000073">
    <property type="entry name" value="AB_hydrolase_1"/>
</dbReference>
<dbReference type="InterPro" id="IPR029058">
    <property type="entry name" value="AB_hydrolase_fold"/>
</dbReference>
<dbReference type="RefSeq" id="WP_334489004.1">
    <property type="nucleotide sequence ID" value="NZ_JAZHRV010000001.1"/>
</dbReference>
<evidence type="ECO:0000259" key="1">
    <source>
        <dbReference type="Pfam" id="PF00561"/>
    </source>
</evidence>
<keyword evidence="3" id="KW-1185">Reference proteome</keyword>
<dbReference type="EC" id="3.1.1.24" evidence="2"/>
<keyword evidence="2" id="KW-0378">Hydrolase</keyword>
<dbReference type="Pfam" id="PF00561">
    <property type="entry name" value="Abhydrolase_1"/>
    <property type="match status" value="1"/>
</dbReference>
<name>A0ABU8BNL7_9BRAD</name>
<dbReference type="GO" id="GO:0047570">
    <property type="term" value="F:3-oxoadipate enol-lactonase activity"/>
    <property type="evidence" value="ECO:0007669"/>
    <property type="project" value="UniProtKB-EC"/>
</dbReference>
<dbReference type="PRINTS" id="PR00111">
    <property type="entry name" value="ABHYDROLASE"/>
</dbReference>
<protein>
    <submittedName>
        <fullName evidence="2">3-oxoadipate enol-lactonase</fullName>
        <ecNumber evidence="2">3.1.1.24</ecNumber>
    </submittedName>
</protein>
<accession>A0ABU8BNL7</accession>
<organism evidence="2 3">
    <name type="scientific">Bradyrhizobium algeriense</name>
    <dbReference type="NCBI Taxonomy" id="634784"/>
    <lineage>
        <taxon>Bacteria</taxon>
        <taxon>Pseudomonadati</taxon>
        <taxon>Pseudomonadota</taxon>
        <taxon>Alphaproteobacteria</taxon>
        <taxon>Hyphomicrobiales</taxon>
        <taxon>Nitrobacteraceae</taxon>
        <taxon>Bradyrhizobium</taxon>
    </lineage>
</organism>
<dbReference type="Gene3D" id="3.40.50.1820">
    <property type="entry name" value="alpha/beta hydrolase"/>
    <property type="match status" value="1"/>
</dbReference>
<gene>
    <name evidence="2" type="ORF">V1286_007672</name>
</gene>
<proteinExistence type="predicted"/>
<dbReference type="SUPFAM" id="SSF53474">
    <property type="entry name" value="alpha/beta-Hydrolases"/>
    <property type="match status" value="1"/>
</dbReference>
<reference evidence="2 3" key="1">
    <citation type="submission" date="2024-02" db="EMBL/GenBank/DDBJ databases">
        <title>Adaptive strategies in a cosmopolitan and abundant soil bacterium.</title>
        <authorList>
            <person name="Carini P."/>
        </authorList>
    </citation>
    <scope>NUCLEOTIDE SEQUENCE [LARGE SCALE GENOMIC DNA]</scope>
    <source>
        <strain evidence="2 3">AZCC 1608</strain>
    </source>
</reference>
<dbReference type="EMBL" id="JAZHRV010000001">
    <property type="protein sequence ID" value="MEH2560143.1"/>
    <property type="molecule type" value="Genomic_DNA"/>
</dbReference>
<comment type="caution">
    <text evidence="2">The sequence shown here is derived from an EMBL/GenBank/DDBJ whole genome shotgun (WGS) entry which is preliminary data.</text>
</comment>
<evidence type="ECO:0000313" key="3">
    <source>
        <dbReference type="Proteomes" id="UP001364224"/>
    </source>
</evidence>
<dbReference type="PANTHER" id="PTHR43433">
    <property type="entry name" value="HYDROLASE, ALPHA/BETA FOLD FAMILY PROTEIN"/>
    <property type="match status" value="1"/>
</dbReference>
<dbReference type="Proteomes" id="UP001364224">
    <property type="component" value="Unassembled WGS sequence"/>
</dbReference>
<dbReference type="PANTHER" id="PTHR43433:SF5">
    <property type="entry name" value="AB HYDROLASE-1 DOMAIN-CONTAINING PROTEIN"/>
    <property type="match status" value="1"/>
</dbReference>
<sequence>MATFKHSDLTFWYTEEGAGEPLVLIPGVTGDERLWRRVLPKLSATHRVISFDNRDAGRSSVCEAPSYGPADMAGDVLALFDHLGLKKAHVMGHSLGGQIAQELALSAPDRVNGLILANTWSKGDGELDALLTIREAFSRELSDEAFATQSIYFNFGPSFFRKTPIAKIVEVFLASGPRPPREAVRRQIAAARKADTLGRLGAIRSPTLVVWGDEDRDFQKLHAEQLAAGIPGAKQACIFGSGHCPMIDRADDFADAVLAFLDEIEEGSSVSAGAVTRR</sequence>